<dbReference type="InterPro" id="IPR039536">
    <property type="entry name" value="TetR_C_Proteobacteria"/>
</dbReference>
<feature type="domain" description="HTH tetR-type" evidence="3">
    <location>
        <begin position="12"/>
        <end position="72"/>
    </location>
</feature>
<dbReference type="SUPFAM" id="SSF46689">
    <property type="entry name" value="Homeodomain-like"/>
    <property type="match status" value="1"/>
</dbReference>
<dbReference type="SUPFAM" id="SSF48498">
    <property type="entry name" value="Tetracyclin repressor-like, C-terminal domain"/>
    <property type="match status" value="1"/>
</dbReference>
<dbReference type="InterPro" id="IPR036271">
    <property type="entry name" value="Tet_transcr_reg_TetR-rel_C_sf"/>
</dbReference>
<dbReference type="Pfam" id="PF00440">
    <property type="entry name" value="TetR_N"/>
    <property type="match status" value="1"/>
</dbReference>
<accession>A0ABW8LBX6</accession>
<evidence type="ECO:0000256" key="1">
    <source>
        <dbReference type="ARBA" id="ARBA00023125"/>
    </source>
</evidence>
<evidence type="ECO:0000313" key="4">
    <source>
        <dbReference type="EMBL" id="MFK4263434.1"/>
    </source>
</evidence>
<dbReference type="PANTHER" id="PTHR30055">
    <property type="entry name" value="HTH-TYPE TRANSCRIPTIONAL REGULATOR RUTR"/>
    <property type="match status" value="1"/>
</dbReference>
<dbReference type="InterPro" id="IPR009057">
    <property type="entry name" value="Homeodomain-like_sf"/>
</dbReference>
<gene>
    <name evidence="4" type="ORF">ACI2L5_00630</name>
</gene>
<proteinExistence type="predicted"/>
<dbReference type="PANTHER" id="PTHR30055:SF146">
    <property type="entry name" value="HTH-TYPE TRANSCRIPTIONAL DUAL REGULATOR CECR"/>
    <property type="match status" value="1"/>
</dbReference>
<feature type="DNA-binding region" description="H-T-H motif" evidence="2">
    <location>
        <begin position="35"/>
        <end position="54"/>
    </location>
</feature>
<dbReference type="PROSITE" id="PS50977">
    <property type="entry name" value="HTH_TETR_2"/>
    <property type="match status" value="1"/>
</dbReference>
<sequence>MPRQAPLRQGSPEKRAAIVAAALRIFVSEGYARASMDAIAADAKVSKRTIYDYFGDKERLFLEVIEETEAAQEEGFHALLERTLDSVTATSTVATAPGTGGPGPGAAELEVALIAFGREFATAVLRSPVRAALVRLISAEAGHFPALRRRAGSVGHAQQAIAERLERYAEAGLLDIADPVEAAEYFGLLVTGRVNNRSLFGTVEVDDALIDELVAGGVRFFLRAYAPGPRP</sequence>
<dbReference type="InterPro" id="IPR001647">
    <property type="entry name" value="HTH_TetR"/>
</dbReference>
<dbReference type="Gene3D" id="1.10.10.60">
    <property type="entry name" value="Homeodomain-like"/>
    <property type="match status" value="1"/>
</dbReference>
<dbReference type="InterPro" id="IPR050109">
    <property type="entry name" value="HTH-type_TetR-like_transc_reg"/>
</dbReference>
<evidence type="ECO:0000313" key="5">
    <source>
        <dbReference type="Proteomes" id="UP001620295"/>
    </source>
</evidence>
<keyword evidence="1 2" id="KW-0238">DNA-binding</keyword>
<dbReference type="PRINTS" id="PR00455">
    <property type="entry name" value="HTHTETR"/>
</dbReference>
<evidence type="ECO:0000256" key="2">
    <source>
        <dbReference type="PROSITE-ProRule" id="PRU00335"/>
    </source>
</evidence>
<dbReference type="Pfam" id="PF14246">
    <property type="entry name" value="TetR_C_7"/>
    <property type="match status" value="1"/>
</dbReference>
<comment type="caution">
    <text evidence="4">The sequence shown here is derived from an EMBL/GenBank/DDBJ whole genome shotgun (WGS) entry which is preliminary data.</text>
</comment>
<evidence type="ECO:0000259" key="3">
    <source>
        <dbReference type="PROSITE" id="PS50977"/>
    </source>
</evidence>
<dbReference type="Proteomes" id="UP001620295">
    <property type="component" value="Unassembled WGS sequence"/>
</dbReference>
<keyword evidence="5" id="KW-1185">Reference proteome</keyword>
<dbReference type="InterPro" id="IPR023772">
    <property type="entry name" value="DNA-bd_HTH_TetR-type_CS"/>
</dbReference>
<dbReference type="EMBL" id="JBJDQH010000001">
    <property type="protein sequence ID" value="MFK4263434.1"/>
    <property type="molecule type" value="Genomic_DNA"/>
</dbReference>
<reference evidence="4 5" key="1">
    <citation type="submission" date="2024-11" db="EMBL/GenBank/DDBJ databases">
        <title>The Natural Products Discovery Center: Release of the First 8490 Sequenced Strains for Exploring Actinobacteria Biosynthetic Diversity.</title>
        <authorList>
            <person name="Kalkreuter E."/>
            <person name="Kautsar S.A."/>
            <person name="Yang D."/>
            <person name="Bader C.D."/>
            <person name="Teijaro C.N."/>
            <person name="Fluegel L."/>
            <person name="Davis C.M."/>
            <person name="Simpson J.R."/>
            <person name="Lauterbach L."/>
            <person name="Steele A.D."/>
            <person name="Gui C."/>
            <person name="Meng S."/>
            <person name="Li G."/>
            <person name="Viehrig K."/>
            <person name="Ye F."/>
            <person name="Su P."/>
            <person name="Kiefer A.F."/>
            <person name="Nichols A."/>
            <person name="Cepeda A.J."/>
            <person name="Yan W."/>
            <person name="Fan B."/>
            <person name="Jiang Y."/>
            <person name="Adhikari A."/>
            <person name="Zheng C.-J."/>
            <person name="Schuster L."/>
            <person name="Cowan T.M."/>
            <person name="Smanski M.J."/>
            <person name="Chevrette M.G."/>
            <person name="De Carvalho L.P.S."/>
            <person name="Shen B."/>
        </authorList>
    </citation>
    <scope>NUCLEOTIDE SEQUENCE [LARGE SCALE GENOMIC DNA]</scope>
    <source>
        <strain evidence="4 5">NPDC020863</strain>
    </source>
</reference>
<name>A0ABW8LBX6_9ACTN</name>
<dbReference type="Gene3D" id="1.10.357.10">
    <property type="entry name" value="Tetracycline Repressor, domain 2"/>
    <property type="match status" value="1"/>
</dbReference>
<dbReference type="RefSeq" id="WP_358642999.1">
    <property type="nucleotide sequence ID" value="NZ_JBFACG010000016.1"/>
</dbReference>
<protein>
    <submittedName>
        <fullName evidence="4">TetR/AcrR family transcriptional regulator</fullName>
    </submittedName>
</protein>
<organism evidence="4 5">
    <name type="scientific">Streptomyces milbemycinicus</name>
    <dbReference type="NCBI Taxonomy" id="476552"/>
    <lineage>
        <taxon>Bacteria</taxon>
        <taxon>Bacillati</taxon>
        <taxon>Actinomycetota</taxon>
        <taxon>Actinomycetes</taxon>
        <taxon>Kitasatosporales</taxon>
        <taxon>Streptomycetaceae</taxon>
        <taxon>Streptomyces</taxon>
    </lineage>
</organism>
<dbReference type="PROSITE" id="PS01081">
    <property type="entry name" value="HTH_TETR_1"/>
    <property type="match status" value="1"/>
</dbReference>